<dbReference type="STRING" id="106549.A0A540KD63"/>
<dbReference type="InterPro" id="IPR017853">
    <property type="entry name" value="GH"/>
</dbReference>
<dbReference type="PRINTS" id="PR00131">
    <property type="entry name" value="GLHYDRLASE1"/>
</dbReference>
<proteinExistence type="inferred from homology"/>
<dbReference type="GO" id="GO:0008422">
    <property type="term" value="F:beta-glucosidase activity"/>
    <property type="evidence" value="ECO:0007669"/>
    <property type="project" value="TreeGrafter"/>
</dbReference>
<dbReference type="SUPFAM" id="SSF51445">
    <property type="entry name" value="(Trans)glycosidases"/>
    <property type="match status" value="1"/>
</dbReference>
<comment type="similarity">
    <text evidence="1 2">Belongs to the glycosyl hydrolase 1 family.</text>
</comment>
<accession>A0A540KD63</accession>
<dbReference type="Proteomes" id="UP000315295">
    <property type="component" value="Unassembled WGS sequence"/>
</dbReference>
<dbReference type="AlphaFoldDB" id="A0A540KD63"/>
<evidence type="ECO:0000256" key="2">
    <source>
        <dbReference type="RuleBase" id="RU003690"/>
    </source>
</evidence>
<protein>
    <recommendedName>
        <fullName evidence="5">Beta-glucosidase</fullName>
    </recommendedName>
</protein>
<evidence type="ECO:0000313" key="3">
    <source>
        <dbReference type="EMBL" id="TQD71902.1"/>
    </source>
</evidence>
<dbReference type="PANTHER" id="PTHR10353">
    <property type="entry name" value="GLYCOSYL HYDROLASE"/>
    <property type="match status" value="1"/>
</dbReference>
<dbReference type="GO" id="GO:0005975">
    <property type="term" value="P:carbohydrate metabolic process"/>
    <property type="evidence" value="ECO:0007669"/>
    <property type="project" value="InterPro"/>
</dbReference>
<keyword evidence="4" id="KW-1185">Reference proteome</keyword>
<dbReference type="EMBL" id="VIEB01001477">
    <property type="protein sequence ID" value="TQD71902.1"/>
    <property type="molecule type" value="Genomic_DNA"/>
</dbReference>
<dbReference type="InterPro" id="IPR001360">
    <property type="entry name" value="Glyco_hydro_1"/>
</dbReference>
<dbReference type="Pfam" id="PF00232">
    <property type="entry name" value="Glyco_hydro_1"/>
    <property type="match status" value="1"/>
</dbReference>
<reference evidence="3 4" key="1">
    <citation type="journal article" date="2019" name="G3 (Bethesda)">
        <title>Sequencing of a Wild Apple (Malus baccata) Genome Unravels the Differences Between Cultivated and Wild Apple Species Regarding Disease Resistance and Cold Tolerance.</title>
        <authorList>
            <person name="Chen X."/>
        </authorList>
    </citation>
    <scope>NUCLEOTIDE SEQUENCE [LARGE SCALE GENOMIC DNA]</scope>
    <source>
        <strain evidence="4">cv. Shandingzi</strain>
        <tissue evidence="3">Leaves</tissue>
    </source>
</reference>
<comment type="caution">
    <text evidence="3">The sequence shown here is derived from an EMBL/GenBank/DDBJ whole genome shotgun (WGS) entry which is preliminary data.</text>
</comment>
<evidence type="ECO:0000256" key="1">
    <source>
        <dbReference type="ARBA" id="ARBA00010838"/>
    </source>
</evidence>
<evidence type="ECO:0008006" key="5">
    <source>
        <dbReference type="Google" id="ProtNLM"/>
    </source>
</evidence>
<evidence type="ECO:0000313" key="4">
    <source>
        <dbReference type="Proteomes" id="UP000315295"/>
    </source>
</evidence>
<organism evidence="3 4">
    <name type="scientific">Malus baccata</name>
    <name type="common">Siberian crab apple</name>
    <name type="synonym">Pyrus baccata</name>
    <dbReference type="NCBI Taxonomy" id="106549"/>
    <lineage>
        <taxon>Eukaryota</taxon>
        <taxon>Viridiplantae</taxon>
        <taxon>Streptophyta</taxon>
        <taxon>Embryophyta</taxon>
        <taxon>Tracheophyta</taxon>
        <taxon>Spermatophyta</taxon>
        <taxon>Magnoliopsida</taxon>
        <taxon>eudicotyledons</taxon>
        <taxon>Gunneridae</taxon>
        <taxon>Pentapetalae</taxon>
        <taxon>rosids</taxon>
        <taxon>fabids</taxon>
        <taxon>Rosales</taxon>
        <taxon>Rosaceae</taxon>
        <taxon>Amygdaloideae</taxon>
        <taxon>Maleae</taxon>
        <taxon>Malus</taxon>
    </lineage>
</organism>
<name>A0A540KD63_MALBA</name>
<gene>
    <name evidence="3" type="ORF">C1H46_042574</name>
</gene>
<dbReference type="PANTHER" id="PTHR10353:SF154">
    <property type="entry name" value="BETA-GLUCOSIDASE 9-RELATED"/>
    <property type="match status" value="1"/>
</dbReference>
<sequence length="200" mass="23130">MRRLVKDRLPHFTKEEEKMINGSLGFVGINYYSTRYGRNVPAKPQGPISYSDDVLALALITNENGTQIGPKAGGSRFVYSYPQGLEQLLNFMKKKYQDPKIYISEHGITEAKDDKLRLSDALKDPHRIESILRHLYRIKKAIESGVNVKGYFHYTLSDNFEWGEGYIPRFGLYYVDYKDNLKRIPKESAKWLPKFLKGEA</sequence>
<dbReference type="Gene3D" id="3.20.20.80">
    <property type="entry name" value="Glycosidases"/>
    <property type="match status" value="1"/>
</dbReference>